<dbReference type="Pfam" id="PF12833">
    <property type="entry name" value="HTH_18"/>
    <property type="match status" value="1"/>
</dbReference>
<gene>
    <name evidence="2" type="ORF">FHP25_03860</name>
</gene>
<proteinExistence type="predicted"/>
<dbReference type="PANTHER" id="PTHR47893:SF1">
    <property type="entry name" value="REGULATORY PROTEIN PCHR"/>
    <property type="match status" value="1"/>
</dbReference>
<evidence type="ECO:0000259" key="1">
    <source>
        <dbReference type="PROSITE" id="PS01124"/>
    </source>
</evidence>
<name>A0A5C8PUI2_9HYPH</name>
<accession>A0A5C8PUI2</accession>
<protein>
    <submittedName>
        <fullName evidence="2">AraC family transcriptional regulator</fullName>
    </submittedName>
</protein>
<dbReference type="GO" id="GO:0003700">
    <property type="term" value="F:DNA-binding transcription factor activity"/>
    <property type="evidence" value="ECO:0007669"/>
    <property type="project" value="InterPro"/>
</dbReference>
<dbReference type="Proteomes" id="UP000321638">
    <property type="component" value="Unassembled WGS sequence"/>
</dbReference>
<organism evidence="2 3">
    <name type="scientific">Vineibacter terrae</name>
    <dbReference type="NCBI Taxonomy" id="2586908"/>
    <lineage>
        <taxon>Bacteria</taxon>
        <taxon>Pseudomonadati</taxon>
        <taxon>Pseudomonadota</taxon>
        <taxon>Alphaproteobacteria</taxon>
        <taxon>Hyphomicrobiales</taxon>
        <taxon>Vineibacter</taxon>
    </lineage>
</organism>
<sequence>MSHHVARHSFSDFGQCREQLQGIWDMDATQLSAGRLSLTLDCLDVGDVVLSHLRFDRAAAVRSMEAPGWRALIVHVSPKRWCGIDLPAGAFVAVPSGREACVLSHEPWESIGVFVRHETLAAWEAPLANLADADPECRVLVAQPATVRRYRDWVRMVFEAALSEGAQDGAATRPDAILDALRERLAEVLSCPRHLEAQPPLVRVARYELAVAAMRMVQQEMERRITVRDLSRGLGVTERSLQYAFIRVIGVTPAQYILADRLNRARRHLLLGRSGATVTAAAYDHQFENLSRFALQYARLFGERPSDTLHGARAAMHHAGASQPSQVPVQLPKTWRDPLPPGVAAHHVVPCGCSPAPAAGGSRA</sequence>
<dbReference type="OrthoDB" id="9793400at2"/>
<dbReference type="GO" id="GO:0043565">
    <property type="term" value="F:sequence-specific DNA binding"/>
    <property type="evidence" value="ECO:0007669"/>
    <property type="project" value="InterPro"/>
</dbReference>
<dbReference type="AlphaFoldDB" id="A0A5C8PUI2"/>
<comment type="caution">
    <text evidence="2">The sequence shown here is derived from an EMBL/GenBank/DDBJ whole genome shotgun (WGS) entry which is preliminary data.</text>
</comment>
<feature type="domain" description="HTH araC/xylS-type" evidence="1">
    <location>
        <begin position="211"/>
        <end position="311"/>
    </location>
</feature>
<dbReference type="Gene3D" id="1.10.10.60">
    <property type="entry name" value="Homeodomain-like"/>
    <property type="match status" value="1"/>
</dbReference>
<evidence type="ECO:0000313" key="3">
    <source>
        <dbReference type="Proteomes" id="UP000321638"/>
    </source>
</evidence>
<dbReference type="EMBL" id="VDUZ01000003">
    <property type="protein sequence ID" value="TXL81675.1"/>
    <property type="molecule type" value="Genomic_DNA"/>
</dbReference>
<dbReference type="InterPro" id="IPR053142">
    <property type="entry name" value="PchR_regulatory_protein"/>
</dbReference>
<evidence type="ECO:0000313" key="2">
    <source>
        <dbReference type="EMBL" id="TXL81675.1"/>
    </source>
</evidence>
<dbReference type="InterPro" id="IPR018060">
    <property type="entry name" value="HTH_AraC"/>
</dbReference>
<keyword evidence="3" id="KW-1185">Reference proteome</keyword>
<dbReference type="SMART" id="SM00342">
    <property type="entry name" value="HTH_ARAC"/>
    <property type="match status" value="1"/>
</dbReference>
<reference evidence="2 3" key="1">
    <citation type="submission" date="2019-06" db="EMBL/GenBank/DDBJ databases">
        <title>New taxonomy in bacterial strain CC-CFT640, isolated from vineyard.</title>
        <authorList>
            <person name="Lin S.-Y."/>
            <person name="Tsai C.-F."/>
            <person name="Young C.-C."/>
        </authorList>
    </citation>
    <scope>NUCLEOTIDE SEQUENCE [LARGE SCALE GENOMIC DNA]</scope>
    <source>
        <strain evidence="2 3">CC-CFT640</strain>
    </source>
</reference>
<dbReference type="PROSITE" id="PS01124">
    <property type="entry name" value="HTH_ARAC_FAMILY_2"/>
    <property type="match status" value="1"/>
</dbReference>
<dbReference type="PANTHER" id="PTHR47893">
    <property type="entry name" value="REGULATORY PROTEIN PCHR"/>
    <property type="match status" value="1"/>
</dbReference>